<dbReference type="SUPFAM" id="SSF51730">
    <property type="entry name" value="FAD-linked oxidoreductase"/>
    <property type="match status" value="1"/>
</dbReference>
<evidence type="ECO:0000256" key="2">
    <source>
        <dbReference type="ARBA" id="ARBA00012695"/>
    </source>
</evidence>
<comment type="function">
    <text evidence="5">Converts proline to delta-1-pyrroline-5-carboxylate.</text>
</comment>
<dbReference type="InterPro" id="IPR015659">
    <property type="entry name" value="Proline_oxidase"/>
</dbReference>
<organism evidence="7 8">
    <name type="scientific">Ambispora leptoticha</name>
    <dbReference type="NCBI Taxonomy" id="144679"/>
    <lineage>
        <taxon>Eukaryota</taxon>
        <taxon>Fungi</taxon>
        <taxon>Fungi incertae sedis</taxon>
        <taxon>Mucoromycota</taxon>
        <taxon>Glomeromycotina</taxon>
        <taxon>Glomeromycetes</taxon>
        <taxon>Archaeosporales</taxon>
        <taxon>Ambisporaceae</taxon>
        <taxon>Ambispora</taxon>
    </lineage>
</organism>
<evidence type="ECO:0000256" key="5">
    <source>
        <dbReference type="RuleBase" id="RU364054"/>
    </source>
</evidence>
<comment type="similarity">
    <text evidence="1 5">Belongs to the proline oxidase family.</text>
</comment>
<proteinExistence type="inferred from homology"/>
<dbReference type="GO" id="GO:0071949">
    <property type="term" value="F:FAD binding"/>
    <property type="evidence" value="ECO:0007669"/>
    <property type="project" value="TreeGrafter"/>
</dbReference>
<name>A0A9N9B5L2_9GLOM</name>
<evidence type="ECO:0000259" key="6">
    <source>
        <dbReference type="Pfam" id="PF01619"/>
    </source>
</evidence>
<dbReference type="GO" id="GO:0004657">
    <property type="term" value="F:proline dehydrogenase activity"/>
    <property type="evidence" value="ECO:0007669"/>
    <property type="project" value="UniProtKB-EC"/>
</dbReference>
<sequence>MDNLEIPSKSGLVLFGQLFGMCDHISYTLGKHGYAVYKYVPYGKIVDLIPYLLRRAQENSSVLGGSVLNERQILWKELTSRLLHPKLA</sequence>
<keyword evidence="8" id="KW-1185">Reference proteome</keyword>
<dbReference type="AlphaFoldDB" id="A0A9N9B5L2"/>
<dbReference type="Pfam" id="PF01619">
    <property type="entry name" value="Pro_dh"/>
    <property type="match status" value="1"/>
</dbReference>
<dbReference type="InterPro" id="IPR002872">
    <property type="entry name" value="Proline_DH_dom"/>
</dbReference>
<comment type="catalytic activity">
    <reaction evidence="5">
        <text>L-proline + a quinone = (S)-1-pyrroline-5-carboxylate + a quinol + H(+)</text>
        <dbReference type="Rhea" id="RHEA:23784"/>
        <dbReference type="ChEBI" id="CHEBI:15378"/>
        <dbReference type="ChEBI" id="CHEBI:17388"/>
        <dbReference type="ChEBI" id="CHEBI:24646"/>
        <dbReference type="ChEBI" id="CHEBI:60039"/>
        <dbReference type="ChEBI" id="CHEBI:132124"/>
        <dbReference type="EC" id="1.5.5.2"/>
    </reaction>
</comment>
<dbReference type="Proteomes" id="UP000789508">
    <property type="component" value="Unassembled WGS sequence"/>
</dbReference>
<evidence type="ECO:0000256" key="3">
    <source>
        <dbReference type="ARBA" id="ARBA00023002"/>
    </source>
</evidence>
<keyword evidence="4 5" id="KW-0642">Proline metabolism</keyword>
<dbReference type="Gene3D" id="3.20.20.220">
    <property type="match status" value="1"/>
</dbReference>
<accession>A0A9N9B5L2</accession>
<protein>
    <recommendedName>
        <fullName evidence="2 5">Proline dehydrogenase</fullName>
        <ecNumber evidence="2 5">1.5.5.2</ecNumber>
    </recommendedName>
</protein>
<dbReference type="GO" id="GO:0010133">
    <property type="term" value="P:L-proline catabolic process to L-glutamate"/>
    <property type="evidence" value="ECO:0007669"/>
    <property type="project" value="TreeGrafter"/>
</dbReference>
<evidence type="ECO:0000256" key="4">
    <source>
        <dbReference type="ARBA" id="ARBA00023062"/>
    </source>
</evidence>
<dbReference type="GO" id="GO:0005739">
    <property type="term" value="C:mitochondrion"/>
    <property type="evidence" value="ECO:0007669"/>
    <property type="project" value="TreeGrafter"/>
</dbReference>
<dbReference type="PANTHER" id="PTHR13914">
    <property type="entry name" value="PROLINE OXIDASE"/>
    <property type="match status" value="1"/>
</dbReference>
<evidence type="ECO:0000313" key="7">
    <source>
        <dbReference type="EMBL" id="CAG8556413.1"/>
    </source>
</evidence>
<dbReference type="OrthoDB" id="5464at2759"/>
<keyword evidence="5" id="KW-0274">FAD</keyword>
<reference evidence="7" key="1">
    <citation type="submission" date="2021-06" db="EMBL/GenBank/DDBJ databases">
        <authorList>
            <person name="Kallberg Y."/>
            <person name="Tangrot J."/>
            <person name="Rosling A."/>
        </authorList>
    </citation>
    <scope>NUCLEOTIDE SEQUENCE</scope>
    <source>
        <strain evidence="7">FL130A</strain>
    </source>
</reference>
<dbReference type="EMBL" id="CAJVPS010001979">
    <property type="protein sequence ID" value="CAG8556413.1"/>
    <property type="molecule type" value="Genomic_DNA"/>
</dbReference>
<dbReference type="PANTHER" id="PTHR13914:SF0">
    <property type="entry name" value="PROLINE DEHYDROGENASE 1, MITOCHONDRIAL"/>
    <property type="match status" value="1"/>
</dbReference>
<dbReference type="InterPro" id="IPR029041">
    <property type="entry name" value="FAD-linked_oxidoreductase-like"/>
</dbReference>
<dbReference type="EC" id="1.5.5.2" evidence="2 5"/>
<keyword evidence="5" id="KW-0285">Flavoprotein</keyword>
<evidence type="ECO:0000313" key="8">
    <source>
        <dbReference type="Proteomes" id="UP000789508"/>
    </source>
</evidence>
<evidence type="ECO:0000256" key="1">
    <source>
        <dbReference type="ARBA" id="ARBA00005869"/>
    </source>
</evidence>
<gene>
    <name evidence="7" type="ORF">ALEPTO_LOCUS6131</name>
</gene>
<feature type="domain" description="Proline dehydrogenase" evidence="6">
    <location>
        <begin position="3"/>
        <end position="62"/>
    </location>
</feature>
<keyword evidence="3 5" id="KW-0560">Oxidoreductase</keyword>
<comment type="caution">
    <text evidence="7">The sequence shown here is derived from an EMBL/GenBank/DDBJ whole genome shotgun (WGS) entry which is preliminary data.</text>
</comment>
<comment type="cofactor">
    <cofactor evidence="5">
        <name>FAD</name>
        <dbReference type="ChEBI" id="CHEBI:57692"/>
    </cofactor>
</comment>